<proteinExistence type="predicted"/>
<name>A0ABR8WMC7_9FLAO</name>
<comment type="caution">
    <text evidence="2">The sequence shown here is derived from an EMBL/GenBank/DDBJ whole genome shotgun (WGS) entry which is preliminary data.</text>
</comment>
<sequence>MRKSLLVSLMLFCAGINAQTYAFDFLTKYKLKTKDPKHEGESVNYFNSDDFAYYMHLVKGPDSFRALLTDRGRMLAHRFTVTESKVKGEIYFSFTYDSSFKLNGRSKETEKRIEFMEVPGSTHQVLMKKYTSKKAKKPESEERLTLSPANKNLFRMYSISRSSEVDYGINYPGNHIVTRAEITEGKENCEVVLDEYMNVTL</sequence>
<keyword evidence="1" id="KW-0732">Signal</keyword>
<dbReference type="EMBL" id="JACSPS010000002">
    <property type="protein sequence ID" value="MBD8018093.1"/>
    <property type="molecule type" value="Genomic_DNA"/>
</dbReference>
<evidence type="ECO:0000256" key="1">
    <source>
        <dbReference type="SAM" id="SignalP"/>
    </source>
</evidence>
<keyword evidence="3" id="KW-1185">Reference proteome</keyword>
<gene>
    <name evidence="2" type="ORF">H9628_06385</name>
</gene>
<feature type="signal peptide" evidence="1">
    <location>
        <begin position="1"/>
        <end position="22"/>
    </location>
</feature>
<dbReference type="RefSeq" id="WP_251833290.1">
    <property type="nucleotide sequence ID" value="NZ_JACSPS010000002.1"/>
</dbReference>
<evidence type="ECO:0000313" key="3">
    <source>
        <dbReference type="Proteomes" id="UP000626242"/>
    </source>
</evidence>
<feature type="chain" id="PRO_5046896047" evidence="1">
    <location>
        <begin position="23"/>
        <end position="201"/>
    </location>
</feature>
<accession>A0ABR8WMC7</accession>
<protein>
    <submittedName>
        <fullName evidence="2">Uncharacterized protein</fullName>
    </submittedName>
</protein>
<organism evidence="2 3">
    <name type="scientific">Kaistella pullorum</name>
    <dbReference type="NCBI Taxonomy" id="2763074"/>
    <lineage>
        <taxon>Bacteria</taxon>
        <taxon>Pseudomonadati</taxon>
        <taxon>Bacteroidota</taxon>
        <taxon>Flavobacteriia</taxon>
        <taxon>Flavobacteriales</taxon>
        <taxon>Weeksellaceae</taxon>
        <taxon>Chryseobacterium group</taxon>
        <taxon>Kaistella</taxon>
    </lineage>
</organism>
<dbReference type="Proteomes" id="UP000626242">
    <property type="component" value="Unassembled WGS sequence"/>
</dbReference>
<evidence type="ECO:0000313" key="2">
    <source>
        <dbReference type="EMBL" id="MBD8018093.1"/>
    </source>
</evidence>
<reference evidence="2 3" key="1">
    <citation type="submission" date="2020-08" db="EMBL/GenBank/DDBJ databases">
        <title>A Genomic Blueprint of the Chicken Gut Microbiome.</title>
        <authorList>
            <person name="Gilroy R."/>
            <person name="Ravi A."/>
            <person name="Getino M."/>
            <person name="Pursley I."/>
            <person name="Horton D.L."/>
            <person name="Alikhan N.-F."/>
            <person name="Baker D."/>
            <person name="Gharbi K."/>
            <person name="Hall N."/>
            <person name="Watson M."/>
            <person name="Adriaenssens E.M."/>
            <person name="Foster-Nyarko E."/>
            <person name="Jarju S."/>
            <person name="Secka A."/>
            <person name="Antonio M."/>
            <person name="Oren A."/>
            <person name="Chaudhuri R."/>
            <person name="La Ragione R.M."/>
            <person name="Hildebrand F."/>
            <person name="Pallen M.J."/>
        </authorList>
    </citation>
    <scope>NUCLEOTIDE SEQUENCE [LARGE SCALE GENOMIC DNA]</scope>
    <source>
        <strain evidence="2 3">Sa1CVA4</strain>
    </source>
</reference>